<dbReference type="Proteomes" id="UP000259610">
    <property type="component" value="Unassembled WGS sequence"/>
</dbReference>
<accession>A0A3B9H082</accession>
<dbReference type="RefSeq" id="WP_273053682.1">
    <property type="nucleotide sequence ID" value="NZ_CAJQMV010000023.1"/>
</dbReference>
<gene>
    <name evidence="1" type="ORF">DCG58_12965</name>
</gene>
<sequence>MESRRDLASRRVLSAVAILALAGLTACAGYGPHRHYGPPPAGVVYITAKPPPPRTVIIPPRPTSLSVWISGYWNWTGTDFVWIDGHWDRSPPHAGALWVPDQWVKSNRGWYRKPGRWK</sequence>
<organism evidence="1 2">
    <name type="scientific">Hyphomonas adhaerens</name>
    <dbReference type="NCBI Taxonomy" id="81029"/>
    <lineage>
        <taxon>Bacteria</taxon>
        <taxon>Pseudomonadati</taxon>
        <taxon>Pseudomonadota</taxon>
        <taxon>Alphaproteobacteria</taxon>
        <taxon>Hyphomonadales</taxon>
        <taxon>Hyphomonadaceae</taxon>
        <taxon>Hyphomonas</taxon>
    </lineage>
</organism>
<proteinExistence type="predicted"/>
<dbReference type="PROSITE" id="PS51257">
    <property type="entry name" value="PROKAR_LIPOPROTEIN"/>
    <property type="match status" value="1"/>
</dbReference>
<evidence type="ECO:0000313" key="2">
    <source>
        <dbReference type="Proteomes" id="UP000259610"/>
    </source>
</evidence>
<dbReference type="Pfam" id="PF12779">
    <property type="entry name" value="WXXGXW"/>
    <property type="match status" value="2"/>
</dbReference>
<dbReference type="InterPro" id="IPR024447">
    <property type="entry name" value="YXWGXW_rpt"/>
</dbReference>
<name>A0A3B9H082_9PROT</name>
<reference evidence="1 2" key="1">
    <citation type="journal article" date="2018" name="Nat. Biotechnol.">
        <title>A standardized bacterial taxonomy based on genome phylogeny substantially revises the tree of life.</title>
        <authorList>
            <person name="Parks D.H."/>
            <person name="Chuvochina M."/>
            <person name="Waite D.W."/>
            <person name="Rinke C."/>
            <person name="Skarshewski A."/>
            <person name="Chaumeil P.A."/>
            <person name="Hugenholtz P."/>
        </authorList>
    </citation>
    <scope>NUCLEOTIDE SEQUENCE [LARGE SCALE GENOMIC DNA]</scope>
    <source>
        <strain evidence="1">UBA8733</strain>
    </source>
</reference>
<evidence type="ECO:0008006" key="3">
    <source>
        <dbReference type="Google" id="ProtNLM"/>
    </source>
</evidence>
<dbReference type="EMBL" id="DMAN01000291">
    <property type="protein sequence ID" value="HAE28068.1"/>
    <property type="molecule type" value="Genomic_DNA"/>
</dbReference>
<protein>
    <recommendedName>
        <fullName evidence="3">YXWGXW repeat-containing protein</fullName>
    </recommendedName>
</protein>
<evidence type="ECO:0000313" key="1">
    <source>
        <dbReference type="EMBL" id="HAE28068.1"/>
    </source>
</evidence>
<comment type="caution">
    <text evidence="1">The sequence shown here is derived from an EMBL/GenBank/DDBJ whole genome shotgun (WGS) entry which is preliminary data.</text>
</comment>
<dbReference type="AlphaFoldDB" id="A0A3B9H082"/>